<reference evidence="1" key="2">
    <citation type="journal article" date="2021" name="Genome Biol. Evol.">
        <title>Developing a high-quality reference genome for a parasitic bivalve with doubly uniparental inheritance (Bivalvia: Unionida).</title>
        <authorList>
            <person name="Smith C.H."/>
        </authorList>
    </citation>
    <scope>NUCLEOTIDE SEQUENCE</scope>
    <source>
        <strain evidence="1">CHS0354</strain>
        <tissue evidence="1">Mantle</tissue>
    </source>
</reference>
<evidence type="ECO:0000313" key="1">
    <source>
        <dbReference type="EMBL" id="KAK3601172.1"/>
    </source>
</evidence>
<comment type="caution">
    <text evidence="1">The sequence shown here is derived from an EMBL/GenBank/DDBJ whole genome shotgun (WGS) entry which is preliminary data.</text>
</comment>
<sequence length="64" mass="7156">MVLPSIIRTTTQNLQPFSCHDHIVTGTDVDPIRVQHGLCTIVFAHLQAYNGNNFINFALFLNTS</sequence>
<feature type="non-terminal residue" evidence="1">
    <location>
        <position position="64"/>
    </location>
</feature>
<evidence type="ECO:0000313" key="2">
    <source>
        <dbReference type="Proteomes" id="UP001195483"/>
    </source>
</evidence>
<protein>
    <submittedName>
        <fullName evidence="1">Uncharacterized protein</fullName>
    </submittedName>
</protein>
<dbReference type="AlphaFoldDB" id="A0AAE0W5G7"/>
<gene>
    <name evidence="1" type="ORF">CHS0354_004371</name>
</gene>
<proteinExistence type="predicted"/>
<accession>A0AAE0W5G7</accession>
<name>A0AAE0W5G7_9BIVA</name>
<reference evidence="1" key="1">
    <citation type="journal article" date="2021" name="Genome Biol. Evol.">
        <title>A High-Quality Reference Genome for a Parasitic Bivalve with Doubly Uniparental Inheritance (Bivalvia: Unionida).</title>
        <authorList>
            <person name="Smith C.H."/>
        </authorList>
    </citation>
    <scope>NUCLEOTIDE SEQUENCE</scope>
    <source>
        <strain evidence="1">CHS0354</strain>
    </source>
</reference>
<organism evidence="1 2">
    <name type="scientific">Potamilus streckersoni</name>
    <dbReference type="NCBI Taxonomy" id="2493646"/>
    <lineage>
        <taxon>Eukaryota</taxon>
        <taxon>Metazoa</taxon>
        <taxon>Spiralia</taxon>
        <taxon>Lophotrochozoa</taxon>
        <taxon>Mollusca</taxon>
        <taxon>Bivalvia</taxon>
        <taxon>Autobranchia</taxon>
        <taxon>Heteroconchia</taxon>
        <taxon>Palaeoheterodonta</taxon>
        <taxon>Unionida</taxon>
        <taxon>Unionoidea</taxon>
        <taxon>Unionidae</taxon>
        <taxon>Ambleminae</taxon>
        <taxon>Lampsilini</taxon>
        <taxon>Potamilus</taxon>
    </lineage>
</organism>
<keyword evidence="2" id="KW-1185">Reference proteome</keyword>
<reference evidence="1" key="3">
    <citation type="submission" date="2023-05" db="EMBL/GenBank/DDBJ databases">
        <authorList>
            <person name="Smith C.H."/>
        </authorList>
    </citation>
    <scope>NUCLEOTIDE SEQUENCE</scope>
    <source>
        <strain evidence="1">CHS0354</strain>
        <tissue evidence="1">Mantle</tissue>
    </source>
</reference>
<dbReference type="Proteomes" id="UP001195483">
    <property type="component" value="Unassembled WGS sequence"/>
</dbReference>
<dbReference type="EMBL" id="JAEAOA010000328">
    <property type="protein sequence ID" value="KAK3601172.1"/>
    <property type="molecule type" value="Genomic_DNA"/>
</dbReference>